<dbReference type="PRINTS" id="PR00344">
    <property type="entry name" value="BCTRLSENSOR"/>
</dbReference>
<keyword evidence="6" id="KW-0902">Two-component regulatory system</keyword>
<dbReference type="PROSITE" id="PS50109">
    <property type="entry name" value="HIS_KIN"/>
    <property type="match status" value="1"/>
</dbReference>
<dbReference type="EC" id="2.7.13.3" evidence="2"/>
<keyword evidence="10" id="KW-1185">Reference proteome</keyword>
<dbReference type="SUPFAM" id="SSF55874">
    <property type="entry name" value="ATPase domain of HSP90 chaperone/DNA topoisomerase II/histidine kinase"/>
    <property type="match status" value="1"/>
</dbReference>
<dbReference type="InterPro" id="IPR036097">
    <property type="entry name" value="HisK_dim/P_sf"/>
</dbReference>
<evidence type="ECO:0000256" key="4">
    <source>
        <dbReference type="ARBA" id="ARBA00022679"/>
    </source>
</evidence>
<keyword evidence="4" id="KW-0808">Transferase</keyword>
<dbReference type="InterPro" id="IPR050736">
    <property type="entry name" value="Sensor_HK_Regulatory"/>
</dbReference>
<keyword evidence="7" id="KW-0812">Transmembrane</keyword>
<dbReference type="SMART" id="SM00388">
    <property type="entry name" value="HisKA"/>
    <property type="match status" value="1"/>
</dbReference>
<dbReference type="RefSeq" id="WP_301197272.1">
    <property type="nucleotide sequence ID" value="NZ_JAPDPI010000001.1"/>
</dbReference>
<evidence type="ECO:0000256" key="5">
    <source>
        <dbReference type="ARBA" id="ARBA00022777"/>
    </source>
</evidence>
<dbReference type="SUPFAM" id="SSF47384">
    <property type="entry name" value="Homodimeric domain of signal transducing histidine kinase"/>
    <property type="match status" value="1"/>
</dbReference>
<comment type="caution">
    <text evidence="9">The sequence shown here is derived from an EMBL/GenBank/DDBJ whole genome shotgun (WGS) entry which is preliminary data.</text>
</comment>
<dbReference type="InterPro" id="IPR003661">
    <property type="entry name" value="HisK_dim/P_dom"/>
</dbReference>
<feature type="transmembrane region" description="Helical" evidence="7">
    <location>
        <begin position="337"/>
        <end position="357"/>
    </location>
</feature>
<dbReference type="InterPro" id="IPR036890">
    <property type="entry name" value="HATPase_C_sf"/>
</dbReference>
<dbReference type="Pfam" id="PF02518">
    <property type="entry name" value="HATPase_c"/>
    <property type="match status" value="1"/>
</dbReference>
<dbReference type="CDD" id="cd00082">
    <property type="entry name" value="HisKA"/>
    <property type="match status" value="1"/>
</dbReference>
<accession>A0AAE3MAG8</accession>
<dbReference type="EMBL" id="JAPDPI010000001">
    <property type="protein sequence ID" value="MCW3804049.1"/>
    <property type="molecule type" value="Genomic_DNA"/>
</dbReference>
<proteinExistence type="predicted"/>
<keyword evidence="7" id="KW-1133">Transmembrane helix</keyword>
<dbReference type="Proteomes" id="UP001207408">
    <property type="component" value="Unassembled WGS sequence"/>
</dbReference>
<evidence type="ECO:0000256" key="7">
    <source>
        <dbReference type="SAM" id="Phobius"/>
    </source>
</evidence>
<evidence type="ECO:0000256" key="1">
    <source>
        <dbReference type="ARBA" id="ARBA00000085"/>
    </source>
</evidence>
<evidence type="ECO:0000313" key="10">
    <source>
        <dbReference type="Proteomes" id="UP001207408"/>
    </source>
</evidence>
<feature type="domain" description="Histidine kinase" evidence="8">
    <location>
        <begin position="389"/>
        <end position="627"/>
    </location>
</feature>
<dbReference type="PANTHER" id="PTHR43711:SF31">
    <property type="entry name" value="HISTIDINE KINASE"/>
    <property type="match status" value="1"/>
</dbReference>
<keyword evidence="3" id="KW-0597">Phosphoprotein</keyword>
<evidence type="ECO:0000259" key="8">
    <source>
        <dbReference type="PROSITE" id="PS50109"/>
    </source>
</evidence>
<keyword evidence="7" id="KW-0472">Membrane</keyword>
<comment type="catalytic activity">
    <reaction evidence="1">
        <text>ATP + protein L-histidine = ADP + protein N-phospho-L-histidine.</text>
        <dbReference type="EC" id="2.7.13.3"/>
    </reaction>
</comment>
<dbReference type="Gene3D" id="1.10.287.130">
    <property type="match status" value="1"/>
</dbReference>
<evidence type="ECO:0000256" key="6">
    <source>
        <dbReference type="ARBA" id="ARBA00023012"/>
    </source>
</evidence>
<gene>
    <name evidence="9" type="ORF">OM074_00340</name>
</gene>
<dbReference type="InterPro" id="IPR005467">
    <property type="entry name" value="His_kinase_dom"/>
</dbReference>
<dbReference type="Gene3D" id="3.30.565.10">
    <property type="entry name" value="Histidine kinase-like ATPase, C-terminal domain"/>
    <property type="match status" value="1"/>
</dbReference>
<dbReference type="GO" id="GO:0000155">
    <property type="term" value="F:phosphorelay sensor kinase activity"/>
    <property type="evidence" value="ECO:0007669"/>
    <property type="project" value="InterPro"/>
</dbReference>
<name>A0AAE3MAG8_9BACT</name>
<organism evidence="9 10">
    <name type="scientific">Plebeiibacterium marinum</name>
    <dbReference type="NCBI Taxonomy" id="2992111"/>
    <lineage>
        <taxon>Bacteria</taxon>
        <taxon>Pseudomonadati</taxon>
        <taxon>Bacteroidota</taxon>
        <taxon>Bacteroidia</taxon>
        <taxon>Marinilabiliales</taxon>
        <taxon>Marinilabiliaceae</taxon>
        <taxon>Plebeiibacterium</taxon>
    </lineage>
</organism>
<dbReference type="SMART" id="SM00387">
    <property type="entry name" value="HATPase_c"/>
    <property type="match status" value="1"/>
</dbReference>
<sequence length="629" mass="72584">MKVSFSHPLFLFLLFWSFIELKASNNQRNVLVINSYHMGYSWTDEVVEGIRSKLDSAGNINYFLEFMDTKRFLDETTFINFHNYLTTKYQTVNFDVIVVSDNNAMDFYLTYRDSSLFRNKPFVFSGLANVDNYPVEKLGAYGVAELRGLPLIFYTMHRFFPDRDTITVYLDSTVTSKTYAELTRTYQEEHEEPVFNLVYDVPSDSIKYHLSTLSDNNMVFLFNLNYFSKRGYIPFEEYLRLLGDSCNIPIFSSQFKNIKGIVGGEKNMGREHGEVAAQLVIKILNGEFIDQRIIYPTPKLYFNDIELRKFGIKEPLLPRNSTIVNTKKSWIVLYGKLFFVNSMIVLAVVLIIIALIVSNRKLKRFKLILEEARDKAIQSESVKTALIANISHELRTPLNSIIGFSDILAAEFENKDNAEAEYIRCISDSSKILESLVNELLDLSLIDSNEVKLNYSEVNIPEFLESLAQQNTIQIDHQRKPKLGIRVSNYENEPQIIYTDKMRLNQILQNLVSNAIKYSFSGTITIGYHLITKNEVAEKLGDDSNLSHDYYFLFFVKDYGIGIPQELRSFVFERFRRIDQLYDGQHGGVGLGLSISKSLVQIMGGDMWFKSVEKKGSTFYFVIPHVNRV</sequence>
<dbReference type="AlphaFoldDB" id="A0AAE3MAG8"/>
<dbReference type="PANTHER" id="PTHR43711">
    <property type="entry name" value="TWO-COMPONENT HISTIDINE KINASE"/>
    <property type="match status" value="1"/>
</dbReference>
<reference evidence="9" key="1">
    <citation type="submission" date="2022-10" db="EMBL/GenBank/DDBJ databases">
        <authorList>
            <person name="Yu W.X."/>
        </authorList>
    </citation>
    <scope>NUCLEOTIDE SEQUENCE</scope>
    <source>
        <strain evidence="9">D04</strain>
    </source>
</reference>
<evidence type="ECO:0000256" key="2">
    <source>
        <dbReference type="ARBA" id="ARBA00012438"/>
    </source>
</evidence>
<evidence type="ECO:0000313" key="9">
    <source>
        <dbReference type="EMBL" id="MCW3804049.1"/>
    </source>
</evidence>
<evidence type="ECO:0000256" key="3">
    <source>
        <dbReference type="ARBA" id="ARBA00022553"/>
    </source>
</evidence>
<keyword evidence="5 9" id="KW-0418">Kinase</keyword>
<protein>
    <recommendedName>
        <fullName evidence="2">histidine kinase</fullName>
        <ecNumber evidence="2">2.7.13.3</ecNumber>
    </recommendedName>
</protein>
<dbReference type="InterPro" id="IPR003594">
    <property type="entry name" value="HATPase_dom"/>
</dbReference>
<dbReference type="InterPro" id="IPR004358">
    <property type="entry name" value="Sig_transdc_His_kin-like_C"/>
</dbReference>
<dbReference type="Pfam" id="PF00512">
    <property type="entry name" value="HisKA"/>
    <property type="match status" value="1"/>
</dbReference>